<protein>
    <submittedName>
        <fullName evidence="1">Uncharacterized protein</fullName>
    </submittedName>
</protein>
<dbReference type="EMBL" id="JBEYBN010000006">
    <property type="protein sequence ID" value="MEU2266042.1"/>
    <property type="molecule type" value="Genomic_DNA"/>
</dbReference>
<name>A0ABV2XPW0_9ACTN</name>
<proteinExistence type="predicted"/>
<gene>
    <name evidence="1" type="ORF">ABZ568_06290</name>
</gene>
<sequence length="126" mass="13709">MTASGNQNSKIIMAAGPVTMTSKPQLPVADIPKAELDVVRLAWADLDWRDERVRTADKAIDRLNGDGPPLAVVAGPPGYGKRTAGIRALREVSGAAQSGRDTPLQLREIRPDWERPRFSRHFDAPG</sequence>
<evidence type="ECO:0000313" key="1">
    <source>
        <dbReference type="EMBL" id="MEU2266042.1"/>
    </source>
</evidence>
<comment type="caution">
    <text evidence="1">The sequence shown here is derived from an EMBL/GenBank/DDBJ whole genome shotgun (WGS) entry which is preliminary data.</text>
</comment>
<reference evidence="1 2" key="1">
    <citation type="submission" date="2024-06" db="EMBL/GenBank/DDBJ databases">
        <title>The Natural Products Discovery Center: Release of the First 8490 Sequenced Strains for Exploring Actinobacteria Biosynthetic Diversity.</title>
        <authorList>
            <person name="Kalkreuter E."/>
            <person name="Kautsar S.A."/>
            <person name="Yang D."/>
            <person name="Bader C.D."/>
            <person name="Teijaro C.N."/>
            <person name="Fluegel L."/>
            <person name="Davis C.M."/>
            <person name="Simpson J.R."/>
            <person name="Lauterbach L."/>
            <person name="Steele A.D."/>
            <person name="Gui C."/>
            <person name="Meng S."/>
            <person name="Li G."/>
            <person name="Viehrig K."/>
            <person name="Ye F."/>
            <person name="Su P."/>
            <person name="Kiefer A.F."/>
            <person name="Nichols A."/>
            <person name="Cepeda A.J."/>
            <person name="Yan W."/>
            <person name="Fan B."/>
            <person name="Jiang Y."/>
            <person name="Adhikari A."/>
            <person name="Zheng C.-J."/>
            <person name="Schuster L."/>
            <person name="Cowan T.M."/>
            <person name="Smanski M.J."/>
            <person name="Chevrette M.G."/>
            <person name="De Carvalho L.P.S."/>
            <person name="Shen B."/>
        </authorList>
    </citation>
    <scope>NUCLEOTIDE SEQUENCE [LARGE SCALE GENOMIC DNA]</scope>
    <source>
        <strain evidence="1 2">NPDC019583</strain>
    </source>
</reference>
<accession>A0ABV2XPW0</accession>
<keyword evidence="2" id="KW-1185">Reference proteome</keyword>
<dbReference type="RefSeq" id="WP_359785993.1">
    <property type="nucleotide sequence ID" value="NZ_JBEYBN010000006.1"/>
</dbReference>
<dbReference type="Proteomes" id="UP001550603">
    <property type="component" value="Unassembled WGS sequence"/>
</dbReference>
<organism evidence="1 2">
    <name type="scientific">Streptomyces olindensis</name>
    <dbReference type="NCBI Taxonomy" id="358823"/>
    <lineage>
        <taxon>Bacteria</taxon>
        <taxon>Bacillati</taxon>
        <taxon>Actinomycetota</taxon>
        <taxon>Actinomycetes</taxon>
        <taxon>Kitasatosporales</taxon>
        <taxon>Streptomycetaceae</taxon>
        <taxon>Streptomyces</taxon>
    </lineage>
</organism>
<evidence type="ECO:0000313" key="2">
    <source>
        <dbReference type="Proteomes" id="UP001550603"/>
    </source>
</evidence>